<sequence length="202" mass="22556">MATSPPTHEADLLEVTETHPLTPPTPPSASPSERSVYDFEAETDSSASSKSKRILKRKPAQKSPPRSPPRDPTDTLDTIRNNSLYTYEYRTEADSQLVRASILLVGRDGDHTFLDENIVVRAILERPGMATMELLPLLFPSPQKHRGVLVSIDAGTRQEMDHSAESMLRFSESVREVVVRTCGLRMSTSKAESRPRRDTNLE</sequence>
<organism evidence="2 3">
    <name type="scientific">Steccherinum ochraceum</name>
    <dbReference type="NCBI Taxonomy" id="92696"/>
    <lineage>
        <taxon>Eukaryota</taxon>
        <taxon>Fungi</taxon>
        <taxon>Dikarya</taxon>
        <taxon>Basidiomycota</taxon>
        <taxon>Agaricomycotina</taxon>
        <taxon>Agaricomycetes</taxon>
        <taxon>Polyporales</taxon>
        <taxon>Steccherinaceae</taxon>
        <taxon>Steccherinum</taxon>
    </lineage>
</organism>
<dbReference type="AlphaFoldDB" id="A0A4R0RTJ2"/>
<evidence type="ECO:0000256" key="1">
    <source>
        <dbReference type="SAM" id="MobiDB-lite"/>
    </source>
</evidence>
<feature type="region of interest" description="Disordered" evidence="1">
    <location>
        <begin position="1"/>
        <end position="78"/>
    </location>
</feature>
<evidence type="ECO:0000313" key="2">
    <source>
        <dbReference type="EMBL" id="TCD65874.1"/>
    </source>
</evidence>
<dbReference type="EMBL" id="RWJN01000160">
    <property type="protein sequence ID" value="TCD65874.1"/>
    <property type="molecule type" value="Genomic_DNA"/>
</dbReference>
<protein>
    <submittedName>
        <fullName evidence="2">Uncharacterized protein</fullName>
    </submittedName>
</protein>
<gene>
    <name evidence="2" type="ORF">EIP91_002136</name>
</gene>
<proteinExistence type="predicted"/>
<accession>A0A4R0RTJ2</accession>
<name>A0A4R0RTJ2_9APHY</name>
<evidence type="ECO:0000313" key="3">
    <source>
        <dbReference type="Proteomes" id="UP000292702"/>
    </source>
</evidence>
<keyword evidence="3" id="KW-1185">Reference proteome</keyword>
<feature type="compositionally biased region" description="Basic residues" evidence="1">
    <location>
        <begin position="50"/>
        <end position="60"/>
    </location>
</feature>
<comment type="caution">
    <text evidence="2">The sequence shown here is derived from an EMBL/GenBank/DDBJ whole genome shotgun (WGS) entry which is preliminary data.</text>
</comment>
<dbReference type="Proteomes" id="UP000292702">
    <property type="component" value="Unassembled WGS sequence"/>
</dbReference>
<reference evidence="2 3" key="1">
    <citation type="submission" date="2018-11" db="EMBL/GenBank/DDBJ databases">
        <title>Genome assembly of Steccherinum ochraceum LE-BIN_3174, the white-rot fungus of the Steccherinaceae family (The Residual Polyporoid clade, Polyporales, Basidiomycota).</title>
        <authorList>
            <person name="Fedorova T.V."/>
            <person name="Glazunova O.A."/>
            <person name="Landesman E.O."/>
            <person name="Moiseenko K.V."/>
            <person name="Psurtseva N.V."/>
            <person name="Savinova O.S."/>
            <person name="Shakhova N.V."/>
            <person name="Tyazhelova T.V."/>
            <person name="Vasina D.V."/>
        </authorList>
    </citation>
    <scope>NUCLEOTIDE SEQUENCE [LARGE SCALE GENOMIC DNA]</scope>
    <source>
        <strain evidence="2 3">LE-BIN_3174</strain>
    </source>
</reference>